<keyword evidence="3 5" id="KW-0106">Calcium</keyword>
<dbReference type="Proteomes" id="UP001190640">
    <property type="component" value="Chromosome 2"/>
</dbReference>
<dbReference type="GO" id="GO:0016339">
    <property type="term" value="P:calcium-dependent cell-cell adhesion via plasma membrane cell adhesion molecules"/>
    <property type="evidence" value="ECO:0007669"/>
    <property type="project" value="TreeGrafter"/>
</dbReference>
<feature type="region of interest" description="Disordered" evidence="6">
    <location>
        <begin position="764"/>
        <end position="858"/>
    </location>
</feature>
<dbReference type="GO" id="GO:0000902">
    <property type="term" value="P:cell morphogenesis"/>
    <property type="evidence" value="ECO:0007669"/>
    <property type="project" value="TreeGrafter"/>
</dbReference>
<evidence type="ECO:0000313" key="11">
    <source>
        <dbReference type="RefSeq" id="XP_054828209.1"/>
    </source>
</evidence>
<feature type="region of interest" description="Disordered" evidence="6">
    <location>
        <begin position="872"/>
        <end position="943"/>
    </location>
</feature>
<evidence type="ECO:0000256" key="7">
    <source>
        <dbReference type="SAM" id="Phobius"/>
    </source>
</evidence>
<evidence type="ECO:0000256" key="1">
    <source>
        <dbReference type="ARBA" id="ARBA00004370"/>
    </source>
</evidence>
<feature type="domain" description="Cadherin" evidence="9">
    <location>
        <begin position="263"/>
        <end position="353"/>
    </location>
</feature>
<name>A0AA97IYZ9_EUBMA</name>
<dbReference type="GO" id="GO:0007043">
    <property type="term" value="P:cell-cell junction assembly"/>
    <property type="evidence" value="ECO:0007669"/>
    <property type="project" value="TreeGrafter"/>
</dbReference>
<sequence length="943" mass="101626">MALFRQSCTCMVFLMVTAIHVQAQISDCSIRNDNPHIEENNLPGHVVITIEKGPGVTITIDPETEHPEYFEINGTQLILNHSLDYETTSAIYVRLKCWDNGAVINTLDITVSVINMNDNPPVFKEANITVNVDEDIKVNTIVVPQANVTATDADTDTVFYNLTGNPLEATDYFNIQGVNNPGIYLRKALDYEKMNFMQLTLYAMDGRAGALGVHTATATITIHILQADLRPPWFQPCIFIADSKVCISRGYTGRVNISEIMTGPLILKPGPLYAVDGDVSLNEKTEYRIVDGNDNDTFSINKDTGNITMNKPVNTLRTFVLYVMASQVNNSLRFSQTTVEIQVVRRNDHKPNFEKAAYLGTVSVNLPISSLVMDAGISSRPLQIFAADEDFPDKVNPDISYQIQNSTDFTVSQDGFLLTTVVLNSAATITFLAIAYDKTTLEEASTLITVDVTPLASTTTVPTTTTTTAAPNTPETRTTVANPSSSSLTSGINNTRSTTRSGSSAIPPESTTRNAGFTGRPVTNTASVSIISPLVTTITPPIITVNTSQSQTTRSPITGISQASRTSTAGITGRPATVSGSIIPPLVTTIKPPIITVNTSQSQTTSFLVTRKSQATVDSFQSTSQSMTAITTTDVISLSTARITSLFESIKPLTTTRGAVHSSAHSSAAVKTTQTTSMTSRSTTRNITSATTASSASAQISTDNRSTGSMFSPKTPTIDTATVECYCEEKDMVILGATLGSLLAITLVLLGLISCKYYTTTMKQKDGEDSEQLSLGSTNHSFQDDEKPELGEKDNKSLVSDESENNDPVTKVRSGTPPPLQKAMESSQASSGSEGIGEDEDEEDDDSEKEVKSILTKDRRLADDGYKAVWFKEDINPEAKDDVVIIEADSDAEQNRNDNDSDNGDDEGEGDDRDSGRGGIDVSFVPGVLSEDDPTGHLFHTVC</sequence>
<dbReference type="AlphaFoldDB" id="A0AA97IYZ9"/>
<dbReference type="PRINTS" id="PR00205">
    <property type="entry name" value="CADHERIN"/>
</dbReference>
<dbReference type="PROSITE" id="PS50268">
    <property type="entry name" value="CADHERIN_2"/>
    <property type="match status" value="4"/>
</dbReference>
<dbReference type="PANTHER" id="PTHR24027:SF414">
    <property type="entry name" value="CADHERIN-RELATED FAMILY MEMBER 5 ISOFORM X1"/>
    <property type="match status" value="1"/>
</dbReference>
<feature type="region of interest" description="Disordered" evidence="6">
    <location>
        <begin position="549"/>
        <end position="576"/>
    </location>
</feature>
<feature type="transmembrane region" description="Helical" evidence="7">
    <location>
        <begin position="732"/>
        <end position="755"/>
    </location>
</feature>
<reference evidence="11" key="1">
    <citation type="submission" date="2025-08" db="UniProtKB">
        <authorList>
            <consortium name="RefSeq"/>
        </authorList>
    </citation>
    <scope>IDENTIFICATION</scope>
    <source>
        <tissue evidence="11">Blood</tissue>
    </source>
</reference>
<dbReference type="RefSeq" id="XP_054828209.1">
    <property type="nucleotide sequence ID" value="XM_054972234.1"/>
</dbReference>
<dbReference type="SMART" id="SM00112">
    <property type="entry name" value="CA"/>
    <property type="match status" value="3"/>
</dbReference>
<feature type="domain" description="Cadherin" evidence="9">
    <location>
        <begin position="354"/>
        <end position="464"/>
    </location>
</feature>
<feature type="compositionally biased region" description="Basic and acidic residues" evidence="6">
    <location>
        <begin position="872"/>
        <end position="883"/>
    </location>
</feature>
<keyword evidence="4 7" id="KW-0472">Membrane</keyword>
<evidence type="ECO:0000259" key="9">
    <source>
        <dbReference type="PROSITE" id="PS50268"/>
    </source>
</evidence>
<feature type="chain" id="PRO_5041692580" evidence="8">
    <location>
        <begin position="24"/>
        <end position="943"/>
    </location>
</feature>
<keyword evidence="7" id="KW-1133">Transmembrane helix</keyword>
<evidence type="ECO:0000256" key="8">
    <source>
        <dbReference type="SAM" id="SignalP"/>
    </source>
</evidence>
<dbReference type="InterPro" id="IPR015919">
    <property type="entry name" value="Cadherin-like_sf"/>
</dbReference>
<dbReference type="GO" id="GO:0016477">
    <property type="term" value="P:cell migration"/>
    <property type="evidence" value="ECO:0007669"/>
    <property type="project" value="TreeGrafter"/>
</dbReference>
<dbReference type="GeneID" id="129324822"/>
<feature type="compositionally biased region" description="Polar residues" evidence="6">
    <location>
        <begin position="772"/>
        <end position="781"/>
    </location>
</feature>
<comment type="subcellular location">
    <subcellularLocation>
        <location evidence="1">Membrane</location>
    </subcellularLocation>
</comment>
<dbReference type="GO" id="GO:0005509">
    <property type="term" value="F:calcium ion binding"/>
    <property type="evidence" value="ECO:0007669"/>
    <property type="project" value="UniProtKB-UniRule"/>
</dbReference>
<feature type="compositionally biased region" description="Polar residues" evidence="6">
    <location>
        <begin position="549"/>
        <end position="570"/>
    </location>
</feature>
<feature type="compositionally biased region" description="Basic and acidic residues" evidence="6">
    <location>
        <begin position="849"/>
        <end position="858"/>
    </location>
</feature>
<keyword evidence="10" id="KW-1185">Reference proteome</keyword>
<feature type="compositionally biased region" description="Polar residues" evidence="6">
    <location>
        <begin position="703"/>
        <end position="714"/>
    </location>
</feature>
<feature type="compositionally biased region" description="Polar residues" evidence="6">
    <location>
        <begin position="480"/>
        <end position="494"/>
    </location>
</feature>
<evidence type="ECO:0000313" key="10">
    <source>
        <dbReference type="Proteomes" id="UP001190640"/>
    </source>
</evidence>
<dbReference type="GO" id="GO:0045296">
    <property type="term" value="F:cadherin binding"/>
    <property type="evidence" value="ECO:0007669"/>
    <property type="project" value="TreeGrafter"/>
</dbReference>
<proteinExistence type="predicted"/>
<feature type="compositionally biased region" description="Acidic residues" evidence="6">
    <location>
        <begin position="836"/>
        <end position="848"/>
    </location>
</feature>
<feature type="compositionally biased region" description="Basic and acidic residues" evidence="6">
    <location>
        <begin position="782"/>
        <end position="796"/>
    </location>
</feature>
<feature type="region of interest" description="Disordered" evidence="6">
    <location>
        <begin position="664"/>
        <end position="714"/>
    </location>
</feature>
<dbReference type="KEGG" id="emc:129324822"/>
<feature type="compositionally biased region" description="Polar residues" evidence="6">
    <location>
        <begin position="509"/>
        <end position="522"/>
    </location>
</feature>
<dbReference type="CDD" id="cd11304">
    <property type="entry name" value="Cadherin_repeat"/>
    <property type="match status" value="3"/>
</dbReference>
<keyword evidence="8" id="KW-0732">Signal</keyword>
<dbReference type="GO" id="GO:0007156">
    <property type="term" value="P:homophilic cell adhesion via plasma membrane adhesion molecules"/>
    <property type="evidence" value="ECO:0007669"/>
    <property type="project" value="InterPro"/>
</dbReference>
<dbReference type="GO" id="GO:0008013">
    <property type="term" value="F:beta-catenin binding"/>
    <property type="evidence" value="ECO:0007669"/>
    <property type="project" value="TreeGrafter"/>
</dbReference>
<evidence type="ECO:0000256" key="5">
    <source>
        <dbReference type="PROSITE-ProRule" id="PRU00043"/>
    </source>
</evidence>
<feature type="domain" description="Cadherin" evidence="9">
    <location>
        <begin position="37"/>
        <end position="123"/>
    </location>
</feature>
<dbReference type="InterPro" id="IPR002126">
    <property type="entry name" value="Cadherin-like_dom"/>
</dbReference>
<dbReference type="Gene3D" id="2.60.40.60">
    <property type="entry name" value="Cadherins"/>
    <property type="match status" value="4"/>
</dbReference>
<evidence type="ECO:0000256" key="2">
    <source>
        <dbReference type="ARBA" id="ARBA00022737"/>
    </source>
</evidence>
<accession>A0AA97IYZ9</accession>
<feature type="domain" description="Cadherin" evidence="9">
    <location>
        <begin position="124"/>
        <end position="234"/>
    </location>
</feature>
<feature type="compositionally biased region" description="Acidic residues" evidence="6">
    <location>
        <begin position="900"/>
        <end position="912"/>
    </location>
</feature>
<dbReference type="GO" id="GO:0044331">
    <property type="term" value="P:cell-cell adhesion mediated by cadherin"/>
    <property type="evidence" value="ECO:0007669"/>
    <property type="project" value="TreeGrafter"/>
</dbReference>
<dbReference type="CTD" id="53841"/>
<feature type="compositionally biased region" description="Low complexity" evidence="6">
    <location>
        <begin position="495"/>
        <end position="504"/>
    </location>
</feature>
<evidence type="ECO:0000256" key="3">
    <source>
        <dbReference type="ARBA" id="ARBA00022837"/>
    </source>
</evidence>
<dbReference type="InterPro" id="IPR039808">
    <property type="entry name" value="Cadherin"/>
</dbReference>
<dbReference type="Pfam" id="PF00028">
    <property type="entry name" value="Cadherin"/>
    <property type="match status" value="2"/>
</dbReference>
<feature type="compositionally biased region" description="Low complexity" evidence="6">
    <location>
        <begin position="664"/>
        <end position="702"/>
    </location>
</feature>
<gene>
    <name evidence="11" type="primary">CDHR5</name>
</gene>
<feature type="signal peptide" evidence="8">
    <location>
        <begin position="1"/>
        <end position="23"/>
    </location>
</feature>
<dbReference type="GO" id="GO:0034332">
    <property type="term" value="P:adherens junction organization"/>
    <property type="evidence" value="ECO:0007669"/>
    <property type="project" value="TreeGrafter"/>
</dbReference>
<feature type="region of interest" description="Disordered" evidence="6">
    <location>
        <begin position="460"/>
        <end position="522"/>
    </location>
</feature>
<dbReference type="PANTHER" id="PTHR24027">
    <property type="entry name" value="CADHERIN-23"/>
    <property type="match status" value="1"/>
</dbReference>
<evidence type="ECO:0000256" key="4">
    <source>
        <dbReference type="ARBA" id="ARBA00023136"/>
    </source>
</evidence>
<dbReference type="GO" id="GO:0005912">
    <property type="term" value="C:adherens junction"/>
    <property type="evidence" value="ECO:0007669"/>
    <property type="project" value="TreeGrafter"/>
</dbReference>
<feature type="compositionally biased region" description="Low complexity" evidence="6">
    <location>
        <begin position="460"/>
        <end position="479"/>
    </location>
</feature>
<keyword evidence="7" id="KW-0812">Transmembrane</keyword>
<organism evidence="10 11">
    <name type="scientific">Eublepharis macularius</name>
    <name type="common">Leopard gecko</name>
    <name type="synonym">Cyrtodactylus macularius</name>
    <dbReference type="NCBI Taxonomy" id="481883"/>
    <lineage>
        <taxon>Eukaryota</taxon>
        <taxon>Metazoa</taxon>
        <taxon>Chordata</taxon>
        <taxon>Craniata</taxon>
        <taxon>Vertebrata</taxon>
        <taxon>Euteleostomi</taxon>
        <taxon>Lepidosauria</taxon>
        <taxon>Squamata</taxon>
        <taxon>Bifurcata</taxon>
        <taxon>Gekkota</taxon>
        <taxon>Eublepharidae</taxon>
        <taxon>Eublepharinae</taxon>
        <taxon>Eublepharis</taxon>
    </lineage>
</organism>
<dbReference type="GO" id="GO:0016342">
    <property type="term" value="C:catenin complex"/>
    <property type="evidence" value="ECO:0007669"/>
    <property type="project" value="TreeGrafter"/>
</dbReference>
<protein>
    <submittedName>
        <fullName evidence="11">Cadherin-related family member 5</fullName>
    </submittedName>
</protein>
<evidence type="ECO:0000256" key="6">
    <source>
        <dbReference type="SAM" id="MobiDB-lite"/>
    </source>
</evidence>
<dbReference type="SUPFAM" id="SSF49313">
    <property type="entry name" value="Cadherin-like"/>
    <property type="match status" value="4"/>
</dbReference>
<keyword evidence="2" id="KW-0677">Repeat</keyword>